<evidence type="ECO:0000313" key="2">
    <source>
        <dbReference type="EMBL" id="THV55034.1"/>
    </source>
</evidence>
<organism evidence="2 3">
    <name type="scientific">Botrytis galanthina</name>
    <dbReference type="NCBI Taxonomy" id="278940"/>
    <lineage>
        <taxon>Eukaryota</taxon>
        <taxon>Fungi</taxon>
        <taxon>Dikarya</taxon>
        <taxon>Ascomycota</taxon>
        <taxon>Pezizomycotina</taxon>
        <taxon>Leotiomycetes</taxon>
        <taxon>Helotiales</taxon>
        <taxon>Sclerotiniaceae</taxon>
        <taxon>Botrytis</taxon>
    </lineage>
</organism>
<dbReference type="EMBL" id="PQXL01000015">
    <property type="protein sequence ID" value="THV55034.1"/>
    <property type="molecule type" value="Genomic_DNA"/>
</dbReference>
<keyword evidence="3" id="KW-1185">Reference proteome</keyword>
<evidence type="ECO:0000313" key="3">
    <source>
        <dbReference type="Proteomes" id="UP000308671"/>
    </source>
</evidence>
<feature type="compositionally biased region" description="Polar residues" evidence="1">
    <location>
        <begin position="52"/>
        <end position="69"/>
    </location>
</feature>
<dbReference type="Proteomes" id="UP000308671">
    <property type="component" value="Unassembled WGS sequence"/>
</dbReference>
<evidence type="ECO:0000256" key="1">
    <source>
        <dbReference type="SAM" id="MobiDB-lite"/>
    </source>
</evidence>
<proteinExistence type="predicted"/>
<comment type="caution">
    <text evidence="2">The sequence shown here is derived from an EMBL/GenBank/DDBJ whole genome shotgun (WGS) entry which is preliminary data.</text>
</comment>
<protein>
    <submittedName>
        <fullName evidence="2">Uncharacterized protein</fullName>
    </submittedName>
</protein>
<feature type="compositionally biased region" description="Basic and acidic residues" evidence="1">
    <location>
        <begin position="40"/>
        <end position="51"/>
    </location>
</feature>
<dbReference type="AlphaFoldDB" id="A0A4S8RMQ7"/>
<name>A0A4S8RMQ7_9HELO</name>
<feature type="region of interest" description="Disordered" evidence="1">
    <location>
        <begin position="40"/>
        <end position="69"/>
    </location>
</feature>
<accession>A0A4S8RMQ7</accession>
<reference evidence="2 3" key="1">
    <citation type="submission" date="2017-12" db="EMBL/GenBank/DDBJ databases">
        <title>Comparative genomics of Botrytis spp.</title>
        <authorList>
            <person name="Valero-Jimenez C.A."/>
            <person name="Tapia P."/>
            <person name="Veloso J."/>
            <person name="Silva-Moreno E."/>
            <person name="Staats M."/>
            <person name="Valdes J.H."/>
            <person name="Van Kan J.A.L."/>
        </authorList>
    </citation>
    <scope>NUCLEOTIDE SEQUENCE [LARGE SCALE GENOMIC DNA]</scope>
    <source>
        <strain evidence="2 3">MUCL435</strain>
    </source>
</reference>
<gene>
    <name evidence="2" type="ORF">BGAL_0015g00190</name>
</gene>
<sequence>MSQYNTSERIGKEAQIYGRMILSTQYDCTENGHLPSIWHNRETEGNTHSERTTLTAMTSPYRTAHQYIT</sequence>